<evidence type="ECO:0000313" key="1">
    <source>
        <dbReference type="EMBL" id="MBY5958694.1"/>
    </source>
</evidence>
<sequence>MTALIRYILNSLEDDQVFKIAWRIQCSYDNAFMHHMYFSDRYRIMEEKINLTTEIWQKST</sequence>
<dbReference type="EMBL" id="JAHVHU010000009">
    <property type="protein sequence ID" value="MBY5958694.1"/>
    <property type="molecule type" value="Genomic_DNA"/>
</dbReference>
<name>A0A953LDB8_9BACT</name>
<dbReference type="RefSeq" id="WP_222580226.1">
    <property type="nucleotide sequence ID" value="NZ_JAHVHU010000009.1"/>
</dbReference>
<organism evidence="1 2">
    <name type="scientific">Membranihabitans marinus</name>
    <dbReference type="NCBI Taxonomy" id="1227546"/>
    <lineage>
        <taxon>Bacteria</taxon>
        <taxon>Pseudomonadati</taxon>
        <taxon>Bacteroidota</taxon>
        <taxon>Saprospiria</taxon>
        <taxon>Saprospirales</taxon>
        <taxon>Saprospiraceae</taxon>
        <taxon>Membranihabitans</taxon>
    </lineage>
</organism>
<reference evidence="1" key="1">
    <citation type="submission" date="2021-06" db="EMBL/GenBank/DDBJ databases">
        <title>44 bacteria genomes isolated from Dapeng, Shenzhen.</title>
        <authorList>
            <person name="Zheng W."/>
            <person name="Yu S."/>
            <person name="Huang Y."/>
        </authorList>
    </citation>
    <scope>NUCLEOTIDE SEQUENCE</scope>
    <source>
        <strain evidence="1">DP5N28-2</strain>
    </source>
</reference>
<accession>A0A953LDB8</accession>
<comment type="caution">
    <text evidence="1">The sequence shown here is derived from an EMBL/GenBank/DDBJ whole genome shotgun (WGS) entry which is preliminary data.</text>
</comment>
<protein>
    <submittedName>
        <fullName evidence="1">Uncharacterized protein</fullName>
    </submittedName>
</protein>
<proteinExistence type="predicted"/>
<keyword evidence="2" id="KW-1185">Reference proteome</keyword>
<evidence type="ECO:0000313" key="2">
    <source>
        <dbReference type="Proteomes" id="UP000753961"/>
    </source>
</evidence>
<dbReference type="AlphaFoldDB" id="A0A953LDB8"/>
<dbReference type="Proteomes" id="UP000753961">
    <property type="component" value="Unassembled WGS sequence"/>
</dbReference>
<gene>
    <name evidence="1" type="ORF">KUV50_11150</name>
</gene>